<keyword evidence="9 11" id="KW-0472">Membrane</keyword>
<evidence type="ECO:0000256" key="9">
    <source>
        <dbReference type="ARBA" id="ARBA00023136"/>
    </source>
</evidence>
<gene>
    <name evidence="12" type="ORF">MNOR_LOCUS14941</name>
</gene>
<evidence type="ECO:0000313" key="12">
    <source>
        <dbReference type="EMBL" id="CAL4093703.1"/>
    </source>
</evidence>
<reference evidence="12 13" key="1">
    <citation type="submission" date="2024-05" db="EMBL/GenBank/DDBJ databases">
        <authorList>
            <person name="Wallberg A."/>
        </authorList>
    </citation>
    <scope>NUCLEOTIDE SEQUENCE [LARGE SCALE GENOMIC DNA]</scope>
</reference>
<keyword evidence="8" id="KW-0406">Ion transport</keyword>
<keyword evidence="7 11" id="KW-1133">Transmembrane helix</keyword>
<evidence type="ECO:0000256" key="4">
    <source>
        <dbReference type="ARBA" id="ARBA00022475"/>
    </source>
</evidence>
<feature type="transmembrane region" description="Helical" evidence="11">
    <location>
        <begin position="20"/>
        <end position="38"/>
    </location>
</feature>
<feature type="transmembrane region" description="Helical" evidence="11">
    <location>
        <begin position="163"/>
        <end position="185"/>
    </location>
</feature>
<dbReference type="AlphaFoldDB" id="A0AAV2QQB7"/>
<comment type="caution">
    <text evidence="12">The sequence shown here is derived from an EMBL/GenBank/DDBJ whole genome shotgun (WGS) entry which is preliminary data.</text>
</comment>
<feature type="transmembrane region" description="Helical" evidence="11">
    <location>
        <begin position="205"/>
        <end position="223"/>
    </location>
</feature>
<dbReference type="EMBL" id="CAXKWB010009162">
    <property type="protein sequence ID" value="CAL4093703.1"/>
    <property type="molecule type" value="Genomic_DNA"/>
</dbReference>
<dbReference type="PANTHER" id="PTHR21522:SF58">
    <property type="entry name" value="AGAP000074-PA"/>
    <property type="match status" value="1"/>
</dbReference>
<evidence type="ECO:0000256" key="10">
    <source>
        <dbReference type="ARBA" id="ARBA00023303"/>
    </source>
</evidence>
<evidence type="ECO:0000256" key="7">
    <source>
        <dbReference type="ARBA" id="ARBA00022989"/>
    </source>
</evidence>
<proteinExistence type="inferred from homology"/>
<keyword evidence="5 11" id="KW-0812">Transmembrane</keyword>
<protein>
    <submittedName>
        <fullName evidence="12">Uncharacterized protein</fullName>
    </submittedName>
</protein>
<evidence type="ECO:0000256" key="2">
    <source>
        <dbReference type="ARBA" id="ARBA00006513"/>
    </source>
</evidence>
<feature type="non-terminal residue" evidence="12">
    <location>
        <position position="1"/>
    </location>
</feature>
<dbReference type="Proteomes" id="UP001497623">
    <property type="component" value="Unassembled WGS sequence"/>
</dbReference>
<accession>A0AAV2QQB7</accession>
<comment type="subcellular location">
    <subcellularLocation>
        <location evidence="1">Cell membrane</location>
        <topology evidence="1">Multi-pass membrane protein</topology>
    </subcellularLocation>
</comment>
<evidence type="ECO:0000256" key="1">
    <source>
        <dbReference type="ARBA" id="ARBA00004651"/>
    </source>
</evidence>
<dbReference type="PANTHER" id="PTHR21522">
    <property type="entry name" value="PROTON CHANNEL OTOP"/>
    <property type="match status" value="1"/>
</dbReference>
<comment type="similarity">
    <text evidence="2">Belongs to the otopetrin family.</text>
</comment>
<keyword evidence="3" id="KW-0813">Transport</keyword>
<dbReference type="Pfam" id="PF03189">
    <property type="entry name" value="Otopetrin"/>
    <property type="match status" value="1"/>
</dbReference>
<evidence type="ECO:0000256" key="6">
    <source>
        <dbReference type="ARBA" id="ARBA00022781"/>
    </source>
</evidence>
<keyword evidence="4" id="KW-1003">Cell membrane</keyword>
<keyword evidence="6" id="KW-0375">Hydrogen ion transport</keyword>
<keyword evidence="13" id="KW-1185">Reference proteome</keyword>
<feature type="transmembrane region" description="Helical" evidence="11">
    <location>
        <begin position="243"/>
        <end position="262"/>
    </location>
</feature>
<keyword evidence="10" id="KW-0407">Ion channel</keyword>
<evidence type="ECO:0000256" key="8">
    <source>
        <dbReference type="ARBA" id="ARBA00023065"/>
    </source>
</evidence>
<sequence length="380" mass="44089">FFLFKYSNLIINRWLFVSRFGLMHCIATSLCFWVYMIYEEILYALTYHVHDEHAPIILPEPIHLREASAETGPTWEIQSFSCNVTNSTLEETITSFSPFLYPLAVEFNLLQVGLWICIWQNLGRIEKHEKLPSIQKVNEENSTENFQSNLIISVDCHSSNRGLFIGLFGAISTIISIIIIFVYTYSSDLKESSPERYTNGMFIRSITELALLMSLTITVIIAYRSIQQLDLIKHFVSSVDKILLFVSHPFIFLFAFLNIVAYQQSGKYDFMVVMVFYIVQSVVQTLFICDGLHRCSNDVDLQHKKPGREVVTYLVITNVTMWLYESLQMNTYGANEQGIEFYGETMWRILVHVTMPLCLFYRFHSSVCIADIWKDAYEAE</sequence>
<evidence type="ECO:0000256" key="5">
    <source>
        <dbReference type="ARBA" id="ARBA00022692"/>
    </source>
</evidence>
<feature type="transmembrane region" description="Helical" evidence="11">
    <location>
        <begin position="268"/>
        <end position="289"/>
    </location>
</feature>
<dbReference type="InterPro" id="IPR004878">
    <property type="entry name" value="Otopetrin"/>
</dbReference>
<name>A0AAV2QQB7_MEGNR</name>
<dbReference type="GO" id="GO:0015252">
    <property type="term" value="F:proton channel activity"/>
    <property type="evidence" value="ECO:0007669"/>
    <property type="project" value="InterPro"/>
</dbReference>
<dbReference type="GO" id="GO:0005886">
    <property type="term" value="C:plasma membrane"/>
    <property type="evidence" value="ECO:0007669"/>
    <property type="project" value="UniProtKB-SubCell"/>
</dbReference>
<evidence type="ECO:0000313" key="13">
    <source>
        <dbReference type="Proteomes" id="UP001497623"/>
    </source>
</evidence>
<evidence type="ECO:0000256" key="3">
    <source>
        <dbReference type="ARBA" id="ARBA00022448"/>
    </source>
</evidence>
<organism evidence="12 13">
    <name type="scientific">Meganyctiphanes norvegica</name>
    <name type="common">Northern krill</name>
    <name type="synonym">Thysanopoda norvegica</name>
    <dbReference type="NCBI Taxonomy" id="48144"/>
    <lineage>
        <taxon>Eukaryota</taxon>
        <taxon>Metazoa</taxon>
        <taxon>Ecdysozoa</taxon>
        <taxon>Arthropoda</taxon>
        <taxon>Crustacea</taxon>
        <taxon>Multicrustacea</taxon>
        <taxon>Malacostraca</taxon>
        <taxon>Eumalacostraca</taxon>
        <taxon>Eucarida</taxon>
        <taxon>Euphausiacea</taxon>
        <taxon>Euphausiidae</taxon>
        <taxon>Meganyctiphanes</taxon>
    </lineage>
</organism>
<evidence type="ECO:0000256" key="11">
    <source>
        <dbReference type="SAM" id="Phobius"/>
    </source>
</evidence>